<dbReference type="Pfam" id="PF07714">
    <property type="entry name" value="PK_Tyr_Ser-Thr"/>
    <property type="match status" value="1"/>
</dbReference>
<evidence type="ECO:0000256" key="4">
    <source>
        <dbReference type="ARBA" id="ARBA00022679"/>
    </source>
</evidence>
<protein>
    <recommendedName>
        <fullName evidence="2">non-specific protein-tyrosine kinase</fullName>
        <ecNumber evidence="2">2.7.10.2</ecNumber>
    </recommendedName>
</protein>
<dbReference type="Gene3D" id="3.30.505.10">
    <property type="entry name" value="SH2 domain"/>
    <property type="match status" value="1"/>
</dbReference>
<dbReference type="PROSITE" id="PS50003">
    <property type="entry name" value="PH_DOMAIN"/>
    <property type="match status" value="1"/>
</dbReference>
<accession>A9UXP1</accession>
<organism evidence="23 24">
    <name type="scientific">Monosiga brevicollis</name>
    <name type="common">Choanoflagellate</name>
    <dbReference type="NCBI Taxonomy" id="81824"/>
    <lineage>
        <taxon>Eukaryota</taxon>
        <taxon>Choanoflagellata</taxon>
        <taxon>Craspedida</taxon>
        <taxon>Salpingoecidae</taxon>
        <taxon>Monosiga</taxon>
    </lineage>
</organism>
<keyword evidence="9" id="KW-0862">Zinc</keyword>
<evidence type="ECO:0000256" key="8">
    <source>
        <dbReference type="ARBA" id="ARBA00022777"/>
    </source>
</evidence>
<dbReference type="Gene3D" id="1.10.510.10">
    <property type="entry name" value="Transferase(Phosphotransferase) domain 1"/>
    <property type="match status" value="1"/>
</dbReference>
<dbReference type="InterPro" id="IPR011009">
    <property type="entry name" value="Kinase-like_dom_sf"/>
</dbReference>
<keyword evidence="8" id="KW-0418">Kinase</keyword>
<dbReference type="InterPro" id="IPR000980">
    <property type="entry name" value="SH2"/>
</dbReference>
<evidence type="ECO:0000259" key="22">
    <source>
        <dbReference type="PROSITE" id="PS50011"/>
    </source>
</evidence>
<evidence type="ECO:0000256" key="15">
    <source>
        <dbReference type="PROSITE-ProRule" id="PRU00192"/>
    </source>
</evidence>
<keyword evidence="10 17" id="KW-0067">ATP-binding</keyword>
<dbReference type="GO" id="GO:0004715">
    <property type="term" value="F:non-membrane spanning protein tyrosine kinase activity"/>
    <property type="evidence" value="ECO:0000318"/>
    <property type="project" value="GO_Central"/>
</dbReference>
<evidence type="ECO:0000313" key="23">
    <source>
        <dbReference type="EMBL" id="EDQ89876.1"/>
    </source>
</evidence>
<dbReference type="STRING" id="81824.A9UXP1"/>
<reference evidence="23 24" key="1">
    <citation type="journal article" date="2008" name="Nature">
        <title>The genome of the choanoflagellate Monosiga brevicollis and the origin of metazoans.</title>
        <authorList>
            <consortium name="JGI Sequencing"/>
            <person name="King N."/>
            <person name="Westbrook M.J."/>
            <person name="Young S.L."/>
            <person name="Kuo A."/>
            <person name="Abedin M."/>
            <person name="Chapman J."/>
            <person name="Fairclough S."/>
            <person name="Hellsten U."/>
            <person name="Isogai Y."/>
            <person name="Letunic I."/>
            <person name="Marr M."/>
            <person name="Pincus D."/>
            <person name="Putnam N."/>
            <person name="Rokas A."/>
            <person name="Wright K.J."/>
            <person name="Zuzow R."/>
            <person name="Dirks W."/>
            <person name="Good M."/>
            <person name="Goodstein D."/>
            <person name="Lemons D."/>
            <person name="Li W."/>
            <person name="Lyons J.B."/>
            <person name="Morris A."/>
            <person name="Nichols S."/>
            <person name="Richter D.J."/>
            <person name="Salamov A."/>
            <person name="Bork P."/>
            <person name="Lim W.A."/>
            <person name="Manning G."/>
            <person name="Miller W.T."/>
            <person name="McGinnis W."/>
            <person name="Shapiro H."/>
            <person name="Tjian R."/>
            <person name="Grigoriev I.V."/>
            <person name="Rokhsar D."/>
        </authorList>
    </citation>
    <scope>NUCLEOTIDE SEQUENCE [LARGE SCALE GENOMIC DNA]</scope>
    <source>
        <strain evidence="24">MX1 / ATCC 50154</strain>
    </source>
</reference>
<evidence type="ECO:0000256" key="18">
    <source>
        <dbReference type="SAM" id="MobiDB-lite"/>
    </source>
</evidence>
<evidence type="ECO:0000256" key="2">
    <source>
        <dbReference type="ARBA" id="ARBA00011903"/>
    </source>
</evidence>
<dbReference type="RefSeq" id="XP_001745298.1">
    <property type="nucleotide sequence ID" value="XM_001745246.1"/>
</dbReference>
<keyword evidence="11 14" id="KW-0727">SH2 domain</keyword>
<dbReference type="PANTHER" id="PTHR24418">
    <property type="entry name" value="TYROSINE-PROTEIN KINASE"/>
    <property type="match status" value="1"/>
</dbReference>
<evidence type="ECO:0000256" key="17">
    <source>
        <dbReference type="PROSITE-ProRule" id="PRU10141"/>
    </source>
</evidence>
<dbReference type="InParanoid" id="A9UXP1"/>
<keyword evidence="4" id="KW-0808">Transferase</keyword>
<dbReference type="GO" id="GO:0035556">
    <property type="term" value="P:intracellular signal transduction"/>
    <property type="evidence" value="ECO:0007669"/>
    <property type="project" value="InterPro"/>
</dbReference>
<evidence type="ECO:0000256" key="7">
    <source>
        <dbReference type="ARBA" id="ARBA00022771"/>
    </source>
</evidence>
<dbReference type="InterPro" id="IPR001245">
    <property type="entry name" value="Ser-Thr/Tyr_kinase_cat_dom"/>
</dbReference>
<dbReference type="SMART" id="SM00219">
    <property type="entry name" value="TyrKc"/>
    <property type="match status" value="1"/>
</dbReference>
<dbReference type="PROSITE" id="PS00107">
    <property type="entry name" value="PROTEIN_KINASE_ATP"/>
    <property type="match status" value="1"/>
</dbReference>
<dbReference type="PROSITE" id="PS50011">
    <property type="entry name" value="PROTEIN_KINASE_DOM"/>
    <property type="match status" value="1"/>
</dbReference>
<gene>
    <name evidence="23" type="ORF">MONBRDRAFT_44312</name>
</gene>
<dbReference type="Pfam" id="PF00018">
    <property type="entry name" value="SH3_1"/>
    <property type="match status" value="1"/>
</dbReference>
<evidence type="ECO:0000256" key="1">
    <source>
        <dbReference type="ARBA" id="ARBA00001947"/>
    </source>
</evidence>
<dbReference type="AlphaFoldDB" id="A9UXP1"/>
<evidence type="ECO:0000259" key="19">
    <source>
        <dbReference type="PROSITE" id="PS50001"/>
    </source>
</evidence>
<comment type="cofactor">
    <cofactor evidence="1">
        <name>Zn(2+)</name>
        <dbReference type="ChEBI" id="CHEBI:29105"/>
    </cofactor>
</comment>
<dbReference type="PRINTS" id="PR00401">
    <property type="entry name" value="SH2DOMAIN"/>
</dbReference>
<dbReference type="PRINTS" id="PR00452">
    <property type="entry name" value="SH3DOMAIN"/>
</dbReference>
<dbReference type="FunCoup" id="A9UXP1">
    <property type="interactions" value="855"/>
</dbReference>
<evidence type="ECO:0000256" key="9">
    <source>
        <dbReference type="ARBA" id="ARBA00022833"/>
    </source>
</evidence>
<feature type="domain" description="PH" evidence="21">
    <location>
        <begin position="1"/>
        <end position="99"/>
    </location>
</feature>
<feature type="domain" description="SH2" evidence="19">
    <location>
        <begin position="282"/>
        <end position="372"/>
    </location>
</feature>
<dbReference type="Gene3D" id="2.30.30.40">
    <property type="entry name" value="SH3 Domains"/>
    <property type="match status" value="1"/>
</dbReference>
<dbReference type="SUPFAM" id="SSF56112">
    <property type="entry name" value="Protein kinase-like (PK-like)"/>
    <property type="match status" value="1"/>
</dbReference>
<dbReference type="GO" id="GO:0005524">
    <property type="term" value="F:ATP binding"/>
    <property type="evidence" value="ECO:0007669"/>
    <property type="project" value="UniProtKB-UniRule"/>
</dbReference>
<dbReference type="PRINTS" id="PR00109">
    <property type="entry name" value="TYRKINASE"/>
</dbReference>
<dbReference type="PROSITE" id="PS51113">
    <property type="entry name" value="ZF_BTK"/>
    <property type="match status" value="1"/>
</dbReference>
<comment type="catalytic activity">
    <reaction evidence="13">
        <text>L-tyrosyl-[protein] + ATP = O-phospho-L-tyrosyl-[protein] + ADP + H(+)</text>
        <dbReference type="Rhea" id="RHEA:10596"/>
        <dbReference type="Rhea" id="RHEA-COMP:10136"/>
        <dbReference type="Rhea" id="RHEA-COMP:20101"/>
        <dbReference type="ChEBI" id="CHEBI:15378"/>
        <dbReference type="ChEBI" id="CHEBI:30616"/>
        <dbReference type="ChEBI" id="CHEBI:46858"/>
        <dbReference type="ChEBI" id="CHEBI:61978"/>
        <dbReference type="ChEBI" id="CHEBI:456216"/>
        <dbReference type="EC" id="2.7.10.2"/>
    </reaction>
</comment>
<feature type="binding site" evidence="17">
    <location>
        <position position="423"/>
    </location>
    <ligand>
        <name>ATP</name>
        <dbReference type="ChEBI" id="CHEBI:30616"/>
    </ligand>
</feature>
<dbReference type="FunFam" id="3.30.200.20:FF:000053">
    <property type="entry name" value="Tyrosine-protein kinase"/>
    <property type="match status" value="1"/>
</dbReference>
<evidence type="ECO:0000259" key="20">
    <source>
        <dbReference type="PROSITE" id="PS50002"/>
    </source>
</evidence>
<feature type="domain" description="Protein kinase" evidence="22">
    <location>
        <begin position="395"/>
        <end position="654"/>
    </location>
</feature>
<dbReference type="InterPro" id="IPR036028">
    <property type="entry name" value="SH3-like_dom_sf"/>
</dbReference>
<dbReference type="FunFam" id="2.30.30.40:FF:000110">
    <property type="entry name" value="Cytoplasmic protein"/>
    <property type="match status" value="1"/>
</dbReference>
<dbReference type="eggNOG" id="KOG0197">
    <property type="taxonomic scope" value="Eukaryota"/>
</dbReference>
<name>A9UXP1_MONBE</name>
<evidence type="ECO:0000256" key="12">
    <source>
        <dbReference type="ARBA" id="ARBA00023137"/>
    </source>
</evidence>
<keyword evidence="6 17" id="KW-0547">Nucleotide-binding</keyword>
<dbReference type="SMART" id="SM00326">
    <property type="entry name" value="SH3"/>
    <property type="match status" value="1"/>
</dbReference>
<dbReference type="Gene3D" id="2.30.29.30">
    <property type="entry name" value="Pleckstrin-homology domain (PH domain)/Phosphotyrosine-binding domain (PTB)"/>
    <property type="match status" value="1"/>
</dbReference>
<dbReference type="PROSITE" id="PS50001">
    <property type="entry name" value="SH2"/>
    <property type="match status" value="1"/>
</dbReference>
<dbReference type="GeneID" id="5890484"/>
<evidence type="ECO:0000256" key="6">
    <source>
        <dbReference type="ARBA" id="ARBA00022741"/>
    </source>
</evidence>
<dbReference type="InterPro" id="IPR050198">
    <property type="entry name" value="Non-receptor_tyrosine_kinases"/>
</dbReference>
<evidence type="ECO:0000256" key="3">
    <source>
        <dbReference type="ARBA" id="ARBA00022443"/>
    </source>
</evidence>
<dbReference type="EMBL" id="CH991549">
    <property type="protein sequence ID" value="EDQ89876.1"/>
    <property type="molecule type" value="Genomic_DNA"/>
</dbReference>
<dbReference type="SMART" id="SM00252">
    <property type="entry name" value="SH2"/>
    <property type="match status" value="1"/>
</dbReference>
<keyword evidence="7 16" id="KW-0863">Zinc-finger</keyword>
<dbReference type="GO" id="GO:0005737">
    <property type="term" value="C:cytoplasm"/>
    <property type="evidence" value="ECO:0007669"/>
    <property type="project" value="UniProtKB-ARBA"/>
</dbReference>
<dbReference type="InterPro" id="IPR001849">
    <property type="entry name" value="PH_domain"/>
</dbReference>
<dbReference type="EC" id="2.7.10.2" evidence="2"/>
<dbReference type="InterPro" id="IPR000719">
    <property type="entry name" value="Prot_kinase_dom"/>
</dbReference>
<proteinExistence type="predicted"/>
<evidence type="ECO:0000256" key="5">
    <source>
        <dbReference type="ARBA" id="ARBA00022723"/>
    </source>
</evidence>
<dbReference type="InterPro" id="IPR020635">
    <property type="entry name" value="Tyr_kinase_cat_dom"/>
</dbReference>
<dbReference type="InterPro" id="IPR001452">
    <property type="entry name" value="SH3_domain"/>
</dbReference>
<dbReference type="InterPro" id="IPR017441">
    <property type="entry name" value="Protein_kinase_ATP_BS"/>
</dbReference>
<dbReference type="Pfam" id="PF00169">
    <property type="entry name" value="PH"/>
    <property type="match status" value="1"/>
</dbReference>
<feature type="region of interest" description="Disordered" evidence="18">
    <location>
        <begin position="154"/>
        <end position="214"/>
    </location>
</feature>
<evidence type="ECO:0000259" key="21">
    <source>
        <dbReference type="PROSITE" id="PS50003"/>
    </source>
</evidence>
<keyword evidence="5" id="KW-0479">Metal-binding</keyword>
<evidence type="ECO:0000256" key="13">
    <source>
        <dbReference type="ARBA" id="ARBA00051245"/>
    </source>
</evidence>
<dbReference type="Proteomes" id="UP000001357">
    <property type="component" value="Unassembled WGS sequence"/>
</dbReference>
<dbReference type="Pfam" id="PF00017">
    <property type="entry name" value="SH2"/>
    <property type="match status" value="1"/>
</dbReference>
<keyword evidence="12" id="KW-0829">Tyrosine-protein kinase</keyword>
<dbReference type="InterPro" id="IPR001562">
    <property type="entry name" value="Znf_Btk_motif"/>
</dbReference>
<feature type="compositionally biased region" description="Pro residues" evidence="18">
    <location>
        <begin position="205"/>
        <end position="214"/>
    </location>
</feature>
<evidence type="ECO:0000313" key="24">
    <source>
        <dbReference type="Proteomes" id="UP000001357"/>
    </source>
</evidence>
<sequence>MLTKRARGLRAMGRRNWKDRLFILSTEKLCYYESCVDESRLKGSLKVSDIVAVEDLGNDVFGRPYMMVVQSQDNNFLYCQAHGLNERNLWLEKLRHTVKNNSNLLGAVHKGRYDGRWLCCGNASVTCKGCQPAFDYRSAAAPLSTLNLPDIAKSPLPPVPGQAGGSTSAPAVAATTPAPASVTSPSPVAAPAATPTPAAATTPDAPSPASLPPGAAPALFEVQSLYDYDALEPTDLSLSKGERLVIVDQMEEHWWKARNNAGQEGYIPANYVRKLGLESEPWFMADTSKAMASALLNMCGQDGAFLVRESESTPGSYSLSVFYQGKLKHYKIKHDQDMYRVSERHTFASISELIEYHKHNGGGLVTRLRKPVQDANTPITAGLGHDRWELDAREIELGRELGSGNFGVVRAGVYKSNRPVAIKMMKEGSMSEDDFIAEAQVMMKFRHKNLVELLGVVTSVKPIYIVTELMSNGNLLDYLKKNQSMLQGKPQILHYMSVQVASGMAFLEDHGFIHRDLAARNCLVGDNNVVKVADFGLARFVIDDEYTASEGTKFPIKWASPEVYLYARFSTKSDVWSYGVLLWEIWSLGTTPYPQWTNAETVDRVGRGERMGRPSLASELIYDIMSMCWHQDPESRISFIEIVEKLEENADGYE</sequence>
<dbReference type="SUPFAM" id="SSF55550">
    <property type="entry name" value="SH2 domain"/>
    <property type="match status" value="1"/>
</dbReference>
<dbReference type="GO" id="GO:0005886">
    <property type="term" value="C:plasma membrane"/>
    <property type="evidence" value="ECO:0000318"/>
    <property type="project" value="GO_Central"/>
</dbReference>
<keyword evidence="24" id="KW-1185">Reference proteome</keyword>
<evidence type="ECO:0000256" key="10">
    <source>
        <dbReference type="ARBA" id="ARBA00022840"/>
    </source>
</evidence>
<evidence type="ECO:0000256" key="14">
    <source>
        <dbReference type="PROSITE-ProRule" id="PRU00191"/>
    </source>
</evidence>
<dbReference type="SUPFAM" id="SSF50044">
    <property type="entry name" value="SH3-domain"/>
    <property type="match status" value="1"/>
</dbReference>
<dbReference type="InterPro" id="IPR011993">
    <property type="entry name" value="PH-like_dom_sf"/>
</dbReference>
<dbReference type="FunFam" id="1.10.510.10:FF:002873">
    <property type="match status" value="1"/>
</dbReference>
<dbReference type="GO" id="GO:0008270">
    <property type="term" value="F:zinc ion binding"/>
    <property type="evidence" value="ECO:0007669"/>
    <property type="project" value="UniProtKB-KW"/>
</dbReference>
<dbReference type="PROSITE" id="PS00109">
    <property type="entry name" value="PROTEIN_KINASE_TYR"/>
    <property type="match status" value="1"/>
</dbReference>
<evidence type="ECO:0000256" key="11">
    <source>
        <dbReference type="ARBA" id="ARBA00022999"/>
    </source>
</evidence>
<dbReference type="PROSITE" id="PS50002">
    <property type="entry name" value="SH3"/>
    <property type="match status" value="1"/>
</dbReference>
<dbReference type="KEGG" id="mbr:MONBRDRAFT_44312"/>
<dbReference type="SUPFAM" id="SSF50729">
    <property type="entry name" value="PH domain-like"/>
    <property type="match status" value="1"/>
</dbReference>
<dbReference type="InterPro" id="IPR008266">
    <property type="entry name" value="Tyr_kinase_AS"/>
</dbReference>
<dbReference type="InterPro" id="IPR036860">
    <property type="entry name" value="SH2_dom_sf"/>
</dbReference>
<dbReference type="CDD" id="cd11768">
    <property type="entry name" value="SH3_Tec_like"/>
    <property type="match status" value="1"/>
</dbReference>
<evidence type="ECO:0000256" key="16">
    <source>
        <dbReference type="PROSITE-ProRule" id="PRU00432"/>
    </source>
</evidence>
<feature type="compositionally biased region" description="Low complexity" evidence="18">
    <location>
        <begin position="165"/>
        <end position="204"/>
    </location>
</feature>
<keyword evidence="3 15" id="KW-0728">SH3 domain</keyword>
<feature type="domain" description="SH3" evidence="20">
    <location>
        <begin position="217"/>
        <end position="277"/>
    </location>
</feature>